<proteinExistence type="predicted"/>
<keyword evidence="1" id="KW-0812">Transmembrane</keyword>
<organism evidence="2">
    <name type="scientific">gut metagenome</name>
    <dbReference type="NCBI Taxonomy" id="749906"/>
    <lineage>
        <taxon>unclassified sequences</taxon>
        <taxon>metagenomes</taxon>
        <taxon>organismal metagenomes</taxon>
    </lineage>
</organism>
<gene>
    <name evidence="2" type="ORF">EVA_10340</name>
</gene>
<evidence type="ECO:0000256" key="1">
    <source>
        <dbReference type="SAM" id="Phobius"/>
    </source>
</evidence>
<keyword evidence="1" id="KW-1133">Transmembrane helix</keyword>
<dbReference type="AlphaFoldDB" id="J9CN96"/>
<sequence>MSDPVTWKHYLFFRLLSLNLLFAPSFLLSMIVCATSALLS</sequence>
<comment type="caution">
    <text evidence="2">The sequence shown here is derived from an EMBL/GenBank/DDBJ whole genome shotgun (WGS) entry which is preliminary data.</text>
</comment>
<evidence type="ECO:0000313" key="2">
    <source>
        <dbReference type="EMBL" id="EJX01556.1"/>
    </source>
</evidence>
<feature type="transmembrane region" description="Helical" evidence="1">
    <location>
        <begin position="20"/>
        <end position="39"/>
    </location>
</feature>
<accession>J9CN96</accession>
<dbReference type="EMBL" id="AMCI01002909">
    <property type="protein sequence ID" value="EJX01556.1"/>
    <property type="molecule type" value="Genomic_DNA"/>
</dbReference>
<protein>
    <submittedName>
        <fullName evidence="2">Secreted protein</fullName>
    </submittedName>
</protein>
<name>J9CN96_9ZZZZ</name>
<reference evidence="2" key="1">
    <citation type="journal article" date="2012" name="PLoS ONE">
        <title>Gene sets for utilization of primary and secondary nutrition supplies in the distal gut of endangered iberian lynx.</title>
        <authorList>
            <person name="Alcaide M."/>
            <person name="Messina E."/>
            <person name="Richter M."/>
            <person name="Bargiela R."/>
            <person name="Peplies J."/>
            <person name="Huws S.A."/>
            <person name="Newbold C.J."/>
            <person name="Golyshin P.N."/>
            <person name="Simon M.A."/>
            <person name="Lopez G."/>
            <person name="Yakimov M.M."/>
            <person name="Ferrer M."/>
        </authorList>
    </citation>
    <scope>NUCLEOTIDE SEQUENCE</scope>
</reference>
<keyword evidence="1" id="KW-0472">Membrane</keyword>